<reference evidence="1" key="1">
    <citation type="submission" date="2020-05" db="EMBL/GenBank/DDBJ databases">
        <authorList>
            <person name="Chiriac C."/>
            <person name="Salcher M."/>
            <person name="Ghai R."/>
            <person name="Kavagutti S V."/>
        </authorList>
    </citation>
    <scope>NUCLEOTIDE SEQUENCE</scope>
</reference>
<name>A0A6J6F222_9ZZZZ</name>
<dbReference type="AlphaFoldDB" id="A0A6J6F222"/>
<gene>
    <name evidence="1" type="ORF">UFOPK1493_03184</name>
</gene>
<organism evidence="1">
    <name type="scientific">freshwater metagenome</name>
    <dbReference type="NCBI Taxonomy" id="449393"/>
    <lineage>
        <taxon>unclassified sequences</taxon>
        <taxon>metagenomes</taxon>
        <taxon>ecological metagenomes</taxon>
    </lineage>
</organism>
<evidence type="ECO:0000313" key="1">
    <source>
        <dbReference type="EMBL" id="CAB4582506.1"/>
    </source>
</evidence>
<proteinExistence type="predicted"/>
<protein>
    <submittedName>
        <fullName evidence="1">Unannotated protein</fullName>
    </submittedName>
</protein>
<accession>A0A6J6F222</accession>
<dbReference type="EMBL" id="CAEZSR010000163">
    <property type="protein sequence ID" value="CAB4582506.1"/>
    <property type="molecule type" value="Genomic_DNA"/>
</dbReference>
<sequence>MIGDVPDDTGAVHDTVIAAAPGVVVSPVGAPGGAGVGCGVATADGSDGTLDPAAFRAVTANRYPVPFESPEI</sequence>